<proteinExistence type="predicted"/>
<evidence type="ECO:0000313" key="2">
    <source>
        <dbReference type="Proteomes" id="UP001218218"/>
    </source>
</evidence>
<dbReference type="InterPro" id="IPR036537">
    <property type="entry name" value="Adaptor_Cbl_N_dom_sf"/>
</dbReference>
<sequence length="200" mass="22034">MGFPFPSRAKRKRKAQFLSVFRAHSDVTWTSLIALKESADAFPPLKSAVSAVVALCDVAERSKHSRADARDIADRTQAILDVVAEAIPDGSAVPTPMLESIERFTVLLDEICGNLEQISSAGTLSRVRYLNHNERLLADMRSRLDDAYKDFIAASTLRLEIKQEDTHSRVIILGDDVRNISAVAVSASRKRRALSKSAVD</sequence>
<dbReference type="CDD" id="cd21037">
    <property type="entry name" value="MLKL_NTD"/>
    <property type="match status" value="1"/>
</dbReference>
<gene>
    <name evidence="1" type="ORF">DFH08DRAFT_972798</name>
</gene>
<accession>A0AAD6ZAS5</accession>
<dbReference type="AlphaFoldDB" id="A0AAD6ZAS5"/>
<keyword evidence="2" id="KW-1185">Reference proteome</keyword>
<dbReference type="GO" id="GO:0007166">
    <property type="term" value="P:cell surface receptor signaling pathway"/>
    <property type="evidence" value="ECO:0007669"/>
    <property type="project" value="InterPro"/>
</dbReference>
<comment type="caution">
    <text evidence="1">The sequence shown here is derived from an EMBL/GenBank/DDBJ whole genome shotgun (WGS) entry which is preliminary data.</text>
</comment>
<evidence type="ECO:0000313" key="1">
    <source>
        <dbReference type="EMBL" id="KAJ7314392.1"/>
    </source>
</evidence>
<dbReference type="Proteomes" id="UP001218218">
    <property type="component" value="Unassembled WGS sequence"/>
</dbReference>
<dbReference type="EMBL" id="JARIHO010000067">
    <property type="protein sequence ID" value="KAJ7314392.1"/>
    <property type="molecule type" value="Genomic_DNA"/>
</dbReference>
<dbReference type="InterPro" id="IPR059179">
    <property type="entry name" value="MLKL-like_MCAfunc"/>
</dbReference>
<dbReference type="Gene3D" id="1.20.930.20">
    <property type="entry name" value="Adaptor protein Cbl, N-terminal domain"/>
    <property type="match status" value="1"/>
</dbReference>
<protein>
    <submittedName>
        <fullName evidence="1">Uncharacterized protein</fullName>
    </submittedName>
</protein>
<name>A0AAD6ZAS5_9AGAR</name>
<organism evidence="1 2">
    <name type="scientific">Mycena albidolilacea</name>
    <dbReference type="NCBI Taxonomy" id="1033008"/>
    <lineage>
        <taxon>Eukaryota</taxon>
        <taxon>Fungi</taxon>
        <taxon>Dikarya</taxon>
        <taxon>Basidiomycota</taxon>
        <taxon>Agaricomycotina</taxon>
        <taxon>Agaricomycetes</taxon>
        <taxon>Agaricomycetidae</taxon>
        <taxon>Agaricales</taxon>
        <taxon>Marasmiineae</taxon>
        <taxon>Mycenaceae</taxon>
        <taxon>Mycena</taxon>
    </lineage>
</organism>
<reference evidence="1" key="1">
    <citation type="submission" date="2023-03" db="EMBL/GenBank/DDBJ databases">
        <title>Massive genome expansion in bonnet fungi (Mycena s.s.) driven by repeated elements and novel gene families across ecological guilds.</title>
        <authorList>
            <consortium name="Lawrence Berkeley National Laboratory"/>
            <person name="Harder C.B."/>
            <person name="Miyauchi S."/>
            <person name="Viragh M."/>
            <person name="Kuo A."/>
            <person name="Thoen E."/>
            <person name="Andreopoulos B."/>
            <person name="Lu D."/>
            <person name="Skrede I."/>
            <person name="Drula E."/>
            <person name="Henrissat B."/>
            <person name="Morin E."/>
            <person name="Kohler A."/>
            <person name="Barry K."/>
            <person name="LaButti K."/>
            <person name="Morin E."/>
            <person name="Salamov A."/>
            <person name="Lipzen A."/>
            <person name="Mereny Z."/>
            <person name="Hegedus B."/>
            <person name="Baldrian P."/>
            <person name="Stursova M."/>
            <person name="Weitz H."/>
            <person name="Taylor A."/>
            <person name="Grigoriev I.V."/>
            <person name="Nagy L.G."/>
            <person name="Martin F."/>
            <person name="Kauserud H."/>
        </authorList>
    </citation>
    <scope>NUCLEOTIDE SEQUENCE</scope>
    <source>
        <strain evidence="1">CBHHK002</strain>
    </source>
</reference>